<dbReference type="GO" id="GO:0046872">
    <property type="term" value="F:metal ion binding"/>
    <property type="evidence" value="ECO:0007669"/>
    <property type="project" value="UniProtKB-KW"/>
</dbReference>
<dbReference type="PANTHER" id="PTHR43030:SF1">
    <property type="entry name" value="PHOSPHOENOLPYRUVATE SYNTHASE"/>
    <property type="match status" value="1"/>
</dbReference>
<accession>X1TCV4</accession>
<dbReference type="AlphaFoldDB" id="X1TCV4"/>
<dbReference type="GO" id="GO:0008986">
    <property type="term" value="F:pyruvate, water dikinase activity"/>
    <property type="evidence" value="ECO:0007669"/>
    <property type="project" value="InterPro"/>
</dbReference>
<reference evidence="10" key="1">
    <citation type="journal article" date="2014" name="Front. Microbiol.">
        <title>High frequency of phylogenetically diverse reductive dehalogenase-homologous genes in deep subseafloor sedimentary metagenomes.</title>
        <authorList>
            <person name="Kawai M."/>
            <person name="Futagami T."/>
            <person name="Toyoda A."/>
            <person name="Takaki Y."/>
            <person name="Nishi S."/>
            <person name="Hori S."/>
            <person name="Arai W."/>
            <person name="Tsubouchi T."/>
            <person name="Morono Y."/>
            <person name="Uchiyama I."/>
            <person name="Ito T."/>
            <person name="Fujiyama A."/>
            <person name="Inagaki F."/>
            <person name="Takami H."/>
        </authorList>
    </citation>
    <scope>NUCLEOTIDE SEQUENCE</scope>
    <source>
        <strain evidence="10">Expedition CK06-06</strain>
    </source>
</reference>
<evidence type="ECO:0000256" key="7">
    <source>
        <dbReference type="ARBA" id="ARBA00022840"/>
    </source>
</evidence>
<keyword evidence="4" id="KW-0479">Metal-binding</keyword>
<evidence type="ECO:0000259" key="9">
    <source>
        <dbReference type="Pfam" id="PF01326"/>
    </source>
</evidence>
<organism evidence="10">
    <name type="scientific">marine sediment metagenome</name>
    <dbReference type="NCBI Taxonomy" id="412755"/>
    <lineage>
        <taxon>unclassified sequences</taxon>
        <taxon>metagenomes</taxon>
        <taxon>ecological metagenomes</taxon>
    </lineage>
</organism>
<evidence type="ECO:0000313" key="10">
    <source>
        <dbReference type="EMBL" id="GAI85420.1"/>
    </source>
</evidence>
<protein>
    <recommendedName>
        <fullName evidence="9">Pyruvate phosphate dikinase AMP/ATP-binding domain-containing protein</fullName>
    </recommendedName>
</protein>
<comment type="caution">
    <text evidence="10">The sequence shown here is derived from an EMBL/GenBank/DDBJ whole genome shotgun (WGS) entry which is preliminary data.</text>
</comment>
<evidence type="ECO:0000256" key="6">
    <source>
        <dbReference type="ARBA" id="ARBA00022777"/>
    </source>
</evidence>
<feature type="non-terminal residue" evidence="10">
    <location>
        <position position="1"/>
    </location>
</feature>
<proteinExistence type="inferred from homology"/>
<gene>
    <name evidence="10" type="ORF">S12H4_19695</name>
</gene>
<comment type="cofactor">
    <cofactor evidence="1">
        <name>Mg(2+)</name>
        <dbReference type="ChEBI" id="CHEBI:18420"/>
    </cofactor>
</comment>
<evidence type="ECO:0000256" key="3">
    <source>
        <dbReference type="ARBA" id="ARBA00022679"/>
    </source>
</evidence>
<dbReference type="InterPro" id="IPR006319">
    <property type="entry name" value="PEP_synth"/>
</dbReference>
<dbReference type="InterPro" id="IPR002192">
    <property type="entry name" value="PPDK_AMP/ATP-bd"/>
</dbReference>
<evidence type="ECO:0000256" key="2">
    <source>
        <dbReference type="ARBA" id="ARBA00007837"/>
    </source>
</evidence>
<sequence length="83" mass="9743">CCLEDQEIKELVKIAKEIEKHYGRAMDIEWAIDKDFSFPESVFIVQARPETVWSQRKTESVIGKKSGYQLLMEQAMKRIKISH</sequence>
<keyword evidence="7" id="KW-0067">ATP-binding</keyword>
<keyword evidence="6" id="KW-0418">Kinase</keyword>
<dbReference type="Gene3D" id="3.30.470.20">
    <property type="entry name" value="ATP-grasp fold, B domain"/>
    <property type="match status" value="1"/>
</dbReference>
<feature type="domain" description="Pyruvate phosphate dikinase AMP/ATP-binding" evidence="9">
    <location>
        <begin position="2"/>
        <end position="62"/>
    </location>
</feature>
<dbReference type="GO" id="GO:0005524">
    <property type="term" value="F:ATP binding"/>
    <property type="evidence" value="ECO:0007669"/>
    <property type="project" value="UniProtKB-KW"/>
</dbReference>
<comment type="similarity">
    <text evidence="2">Belongs to the PEP-utilizing enzyme family.</text>
</comment>
<keyword evidence="3" id="KW-0808">Transferase</keyword>
<dbReference type="SUPFAM" id="SSF56059">
    <property type="entry name" value="Glutathione synthetase ATP-binding domain-like"/>
    <property type="match status" value="1"/>
</dbReference>
<evidence type="ECO:0000256" key="1">
    <source>
        <dbReference type="ARBA" id="ARBA00001946"/>
    </source>
</evidence>
<dbReference type="PANTHER" id="PTHR43030">
    <property type="entry name" value="PHOSPHOENOLPYRUVATE SYNTHASE"/>
    <property type="match status" value="1"/>
</dbReference>
<dbReference type="EMBL" id="BARW01009880">
    <property type="protein sequence ID" value="GAI85420.1"/>
    <property type="molecule type" value="Genomic_DNA"/>
</dbReference>
<evidence type="ECO:0000256" key="5">
    <source>
        <dbReference type="ARBA" id="ARBA00022741"/>
    </source>
</evidence>
<name>X1TCV4_9ZZZZ</name>
<evidence type="ECO:0000256" key="8">
    <source>
        <dbReference type="ARBA" id="ARBA00022842"/>
    </source>
</evidence>
<keyword evidence="8" id="KW-0460">Magnesium</keyword>
<evidence type="ECO:0000256" key="4">
    <source>
        <dbReference type="ARBA" id="ARBA00022723"/>
    </source>
</evidence>
<keyword evidence="5" id="KW-0547">Nucleotide-binding</keyword>
<dbReference type="Pfam" id="PF01326">
    <property type="entry name" value="PPDK_N"/>
    <property type="match status" value="1"/>
</dbReference>